<reference evidence="1" key="1">
    <citation type="submission" date="2023-07" db="EMBL/GenBank/DDBJ databases">
        <title>Black Yeasts Isolated from many extreme environments.</title>
        <authorList>
            <person name="Coleine C."/>
            <person name="Stajich J.E."/>
            <person name="Selbmann L."/>
        </authorList>
    </citation>
    <scope>NUCLEOTIDE SEQUENCE</scope>
    <source>
        <strain evidence="1">CCFEE 5485</strain>
    </source>
</reference>
<keyword evidence="2" id="KW-1185">Reference proteome</keyword>
<dbReference type="Proteomes" id="UP001274830">
    <property type="component" value="Unassembled WGS sequence"/>
</dbReference>
<evidence type="ECO:0000313" key="1">
    <source>
        <dbReference type="EMBL" id="KAK3676026.1"/>
    </source>
</evidence>
<evidence type="ECO:0000313" key="2">
    <source>
        <dbReference type="Proteomes" id="UP001274830"/>
    </source>
</evidence>
<name>A0AAE0WQI8_9PEZI</name>
<comment type="caution">
    <text evidence="1">The sequence shown here is derived from an EMBL/GenBank/DDBJ whole genome shotgun (WGS) entry which is preliminary data.</text>
</comment>
<gene>
    <name evidence="1" type="ORF">LTR78_004218</name>
</gene>
<proteinExistence type="predicted"/>
<sequence>MTKHSAAVLAAMADGELWALHTIRSQEKMGSPSSSPVTSCRKVTIRADGSIELLLLDEILDSSVAQQKTMVSEPV</sequence>
<protein>
    <submittedName>
        <fullName evidence="1">Uncharacterized protein</fullName>
    </submittedName>
</protein>
<dbReference type="EMBL" id="JAUTXT010000012">
    <property type="protein sequence ID" value="KAK3676026.1"/>
    <property type="molecule type" value="Genomic_DNA"/>
</dbReference>
<dbReference type="AlphaFoldDB" id="A0AAE0WQI8"/>
<organism evidence="1 2">
    <name type="scientific">Recurvomyces mirabilis</name>
    <dbReference type="NCBI Taxonomy" id="574656"/>
    <lineage>
        <taxon>Eukaryota</taxon>
        <taxon>Fungi</taxon>
        <taxon>Dikarya</taxon>
        <taxon>Ascomycota</taxon>
        <taxon>Pezizomycotina</taxon>
        <taxon>Dothideomycetes</taxon>
        <taxon>Dothideomycetidae</taxon>
        <taxon>Mycosphaerellales</taxon>
        <taxon>Teratosphaeriaceae</taxon>
        <taxon>Recurvomyces</taxon>
    </lineage>
</organism>
<accession>A0AAE0WQI8</accession>